<feature type="compositionally biased region" description="Polar residues" evidence="1">
    <location>
        <begin position="32"/>
        <end position="72"/>
    </location>
</feature>
<accession>A0AAE1CWH9</accession>
<reference evidence="2" key="1">
    <citation type="journal article" date="2023" name="G3 (Bethesda)">
        <title>A reference genome for the long-term kleptoplast-retaining sea slug Elysia crispata morphotype clarki.</title>
        <authorList>
            <person name="Eastman K.E."/>
            <person name="Pendleton A.L."/>
            <person name="Shaikh M.A."/>
            <person name="Suttiyut T."/>
            <person name="Ogas R."/>
            <person name="Tomko P."/>
            <person name="Gavelis G."/>
            <person name="Widhalm J.R."/>
            <person name="Wisecaver J.H."/>
        </authorList>
    </citation>
    <scope>NUCLEOTIDE SEQUENCE</scope>
    <source>
        <strain evidence="2">ECLA1</strain>
    </source>
</reference>
<evidence type="ECO:0000313" key="3">
    <source>
        <dbReference type="Proteomes" id="UP001283361"/>
    </source>
</evidence>
<organism evidence="2 3">
    <name type="scientific">Elysia crispata</name>
    <name type="common">lettuce slug</name>
    <dbReference type="NCBI Taxonomy" id="231223"/>
    <lineage>
        <taxon>Eukaryota</taxon>
        <taxon>Metazoa</taxon>
        <taxon>Spiralia</taxon>
        <taxon>Lophotrochozoa</taxon>
        <taxon>Mollusca</taxon>
        <taxon>Gastropoda</taxon>
        <taxon>Heterobranchia</taxon>
        <taxon>Euthyneura</taxon>
        <taxon>Panpulmonata</taxon>
        <taxon>Sacoglossa</taxon>
        <taxon>Placobranchoidea</taxon>
        <taxon>Plakobranchidae</taxon>
        <taxon>Elysia</taxon>
    </lineage>
</organism>
<dbReference type="Proteomes" id="UP001283361">
    <property type="component" value="Unassembled WGS sequence"/>
</dbReference>
<gene>
    <name evidence="2" type="ORF">RRG08_005296</name>
</gene>
<evidence type="ECO:0000256" key="1">
    <source>
        <dbReference type="SAM" id="MobiDB-lite"/>
    </source>
</evidence>
<protein>
    <submittedName>
        <fullName evidence="2">Uncharacterized protein</fullName>
    </submittedName>
</protein>
<sequence>MRRLQWRKGGGKDGKDSISCVTNNYRHGLSGLRNTTDDPSSSGKDSGTNSGRGDNLGIPSTSGIKVMTSSEATPVRLIA</sequence>
<proteinExistence type="predicted"/>
<feature type="region of interest" description="Disordered" evidence="1">
    <location>
        <begin position="25"/>
        <end position="79"/>
    </location>
</feature>
<name>A0AAE1CWH9_9GAST</name>
<comment type="caution">
    <text evidence="2">The sequence shown here is derived from an EMBL/GenBank/DDBJ whole genome shotgun (WGS) entry which is preliminary data.</text>
</comment>
<dbReference type="EMBL" id="JAWDGP010006494">
    <property type="protein sequence ID" value="KAK3740025.1"/>
    <property type="molecule type" value="Genomic_DNA"/>
</dbReference>
<evidence type="ECO:0000313" key="2">
    <source>
        <dbReference type="EMBL" id="KAK3740025.1"/>
    </source>
</evidence>
<keyword evidence="3" id="KW-1185">Reference proteome</keyword>
<dbReference type="AlphaFoldDB" id="A0AAE1CWH9"/>